<dbReference type="SMART" id="SM00702">
    <property type="entry name" value="P4Hc"/>
    <property type="match status" value="1"/>
</dbReference>
<dbReference type="AlphaFoldDB" id="A0A0S2K2S9"/>
<evidence type="ECO:0000313" key="8">
    <source>
        <dbReference type="EMBL" id="ALO42704.1"/>
    </source>
</evidence>
<dbReference type="EMBL" id="CP013187">
    <property type="protein sequence ID" value="ALO42704.1"/>
    <property type="molecule type" value="Genomic_DNA"/>
</dbReference>
<evidence type="ECO:0000256" key="1">
    <source>
        <dbReference type="ARBA" id="ARBA00001961"/>
    </source>
</evidence>
<dbReference type="InterPro" id="IPR005123">
    <property type="entry name" value="Oxoglu/Fe-dep_dioxygenase_dom"/>
</dbReference>
<dbReference type="PANTHER" id="PTHR10869">
    <property type="entry name" value="PROLYL 4-HYDROXYLASE ALPHA SUBUNIT"/>
    <property type="match status" value="1"/>
</dbReference>
<dbReference type="STRING" id="161398.PP2015_2207"/>
<evidence type="ECO:0000313" key="9">
    <source>
        <dbReference type="Proteomes" id="UP000061457"/>
    </source>
</evidence>
<protein>
    <submittedName>
        <fullName evidence="8">Oxidoreductase</fullName>
    </submittedName>
</protein>
<accession>A0A0S2K2S9</accession>
<keyword evidence="6" id="KW-0408">Iron</keyword>
<dbReference type="KEGG" id="pphe:PP2015_2207"/>
<gene>
    <name evidence="8" type="ORF">PP2015_2207</name>
</gene>
<proteinExistence type="predicted"/>
<keyword evidence="9" id="KW-1185">Reference proteome</keyword>
<dbReference type="InterPro" id="IPR006620">
    <property type="entry name" value="Pro_4_hyd_alph"/>
</dbReference>
<dbReference type="PANTHER" id="PTHR10869:SF247">
    <property type="entry name" value="FE2OG DIOXYGENASE DOMAIN-CONTAINING PROTEIN"/>
    <property type="match status" value="1"/>
</dbReference>
<keyword evidence="3" id="KW-0847">Vitamin C</keyword>
<dbReference type="InterPro" id="IPR045054">
    <property type="entry name" value="P4HA-like"/>
</dbReference>
<evidence type="ECO:0000256" key="2">
    <source>
        <dbReference type="ARBA" id="ARBA00022723"/>
    </source>
</evidence>
<dbReference type="Gene3D" id="2.60.120.620">
    <property type="entry name" value="q2cbj1_9rhob like domain"/>
    <property type="match status" value="1"/>
</dbReference>
<dbReference type="GO" id="GO:0031418">
    <property type="term" value="F:L-ascorbic acid binding"/>
    <property type="evidence" value="ECO:0007669"/>
    <property type="project" value="UniProtKB-KW"/>
</dbReference>
<dbReference type="RefSeq" id="WP_058030413.1">
    <property type="nucleotide sequence ID" value="NZ_CP013187.1"/>
</dbReference>
<dbReference type="PROSITE" id="PS51471">
    <property type="entry name" value="FE2OG_OXY"/>
    <property type="match status" value="1"/>
</dbReference>
<evidence type="ECO:0000256" key="3">
    <source>
        <dbReference type="ARBA" id="ARBA00022896"/>
    </source>
</evidence>
<reference evidence="8 9" key="1">
    <citation type="submission" date="2015-11" db="EMBL/GenBank/DDBJ databases">
        <authorList>
            <person name="Zhang Y."/>
            <person name="Guo Z."/>
        </authorList>
    </citation>
    <scope>NUCLEOTIDE SEQUENCE [LARGE SCALE GENOMIC DNA]</scope>
    <source>
        <strain evidence="8 9">KCTC 12086</strain>
    </source>
</reference>
<feature type="domain" description="Fe2OG dioxygenase" evidence="7">
    <location>
        <begin position="129"/>
        <end position="254"/>
    </location>
</feature>
<keyword evidence="5" id="KW-0560">Oxidoreductase</keyword>
<evidence type="ECO:0000256" key="6">
    <source>
        <dbReference type="ARBA" id="ARBA00023004"/>
    </source>
</evidence>
<dbReference type="PATRIC" id="fig|161398.10.peg.2245"/>
<evidence type="ECO:0000259" key="7">
    <source>
        <dbReference type="PROSITE" id="PS51471"/>
    </source>
</evidence>
<evidence type="ECO:0000256" key="5">
    <source>
        <dbReference type="ARBA" id="ARBA00023002"/>
    </source>
</evidence>
<organism evidence="8 9">
    <name type="scientific">Pseudoalteromonas phenolica</name>
    <dbReference type="NCBI Taxonomy" id="161398"/>
    <lineage>
        <taxon>Bacteria</taxon>
        <taxon>Pseudomonadati</taxon>
        <taxon>Pseudomonadota</taxon>
        <taxon>Gammaproteobacteria</taxon>
        <taxon>Alteromonadales</taxon>
        <taxon>Pseudoalteromonadaceae</taxon>
        <taxon>Pseudoalteromonas</taxon>
    </lineage>
</organism>
<dbReference type="Proteomes" id="UP000061457">
    <property type="component" value="Chromosome I"/>
</dbReference>
<evidence type="ECO:0000256" key="4">
    <source>
        <dbReference type="ARBA" id="ARBA00022964"/>
    </source>
</evidence>
<comment type="cofactor">
    <cofactor evidence="1">
        <name>L-ascorbate</name>
        <dbReference type="ChEBI" id="CHEBI:38290"/>
    </cofactor>
</comment>
<dbReference type="GO" id="GO:0005506">
    <property type="term" value="F:iron ion binding"/>
    <property type="evidence" value="ECO:0007669"/>
    <property type="project" value="InterPro"/>
</dbReference>
<name>A0A0S2K2S9_9GAMM</name>
<sequence>MNYDDFYVVAREQGAERSDIPLWANRGENPAQLALTHERQVELNPIEEVPGAFQLLNVLSQAECQRLIEIAESLSFNLDAAVSLPRSVRHNSSLTWVIDEQTESLIWERCAPLLSQGIEAISGQVPVGINARCRFYKYGEGDFFKPHIDGAWPGSKIINEQNIMNAYDDRWSQMTFLILLSDDFKGGHTQFWVNAQDDSRPAKNGEPAKIINVRTPAGGVLCFPHGTHPLHCLHSSEAITQGVKYIIRTDLLFPVD</sequence>
<keyword evidence="4" id="KW-0223">Dioxygenase</keyword>
<keyword evidence="2" id="KW-0479">Metal-binding</keyword>
<dbReference type="GO" id="GO:0004656">
    <property type="term" value="F:procollagen-proline 4-dioxygenase activity"/>
    <property type="evidence" value="ECO:0007669"/>
    <property type="project" value="TreeGrafter"/>
</dbReference>